<proteinExistence type="predicted"/>
<organism evidence="1 2">
    <name type="scientific">Lithocarpus litseifolius</name>
    <dbReference type="NCBI Taxonomy" id="425828"/>
    <lineage>
        <taxon>Eukaryota</taxon>
        <taxon>Viridiplantae</taxon>
        <taxon>Streptophyta</taxon>
        <taxon>Embryophyta</taxon>
        <taxon>Tracheophyta</taxon>
        <taxon>Spermatophyta</taxon>
        <taxon>Magnoliopsida</taxon>
        <taxon>eudicotyledons</taxon>
        <taxon>Gunneridae</taxon>
        <taxon>Pentapetalae</taxon>
        <taxon>rosids</taxon>
        <taxon>fabids</taxon>
        <taxon>Fagales</taxon>
        <taxon>Fagaceae</taxon>
        <taxon>Lithocarpus</taxon>
    </lineage>
</organism>
<sequence length="164" mass="17458">MGTGPAVKAESLGGVAAVLESECASCEIETTHLLSLPTLFSLSLSLVTSPLHSRHYQFLPHHHHHPHPTLKLKATTRDDIVVVRSSGGNFNFNYSFLSVAKFLCLASSLVSLAANLAVRALELKEGGASGIGWEQGLCVVGDCVVGRWSRDWVVDLEAVVAAVV</sequence>
<keyword evidence="2" id="KW-1185">Reference proteome</keyword>
<comment type="caution">
    <text evidence="1">The sequence shown here is derived from an EMBL/GenBank/DDBJ whole genome shotgun (WGS) entry which is preliminary data.</text>
</comment>
<dbReference type="AlphaFoldDB" id="A0AAW2C767"/>
<evidence type="ECO:0000313" key="1">
    <source>
        <dbReference type="EMBL" id="KAK9993227.1"/>
    </source>
</evidence>
<gene>
    <name evidence="1" type="ORF">SO802_022930</name>
</gene>
<dbReference type="EMBL" id="JAZDWU010000008">
    <property type="protein sequence ID" value="KAK9993227.1"/>
    <property type="molecule type" value="Genomic_DNA"/>
</dbReference>
<dbReference type="Proteomes" id="UP001459277">
    <property type="component" value="Unassembled WGS sequence"/>
</dbReference>
<accession>A0AAW2C767</accession>
<reference evidence="1 2" key="1">
    <citation type="submission" date="2024-01" db="EMBL/GenBank/DDBJ databases">
        <title>A telomere-to-telomere, gap-free genome of sweet tea (Lithocarpus litseifolius).</title>
        <authorList>
            <person name="Zhou J."/>
        </authorList>
    </citation>
    <scope>NUCLEOTIDE SEQUENCE [LARGE SCALE GENOMIC DNA]</scope>
    <source>
        <strain evidence="1">Zhou-2022a</strain>
        <tissue evidence="1">Leaf</tissue>
    </source>
</reference>
<evidence type="ECO:0000313" key="2">
    <source>
        <dbReference type="Proteomes" id="UP001459277"/>
    </source>
</evidence>
<protein>
    <submittedName>
        <fullName evidence="1">Uncharacterized protein</fullName>
    </submittedName>
</protein>
<name>A0AAW2C767_9ROSI</name>